<protein>
    <recommendedName>
        <fullName evidence="1">UPF0201 protein MmiHf6_12750</fullName>
    </recommendedName>
</protein>
<dbReference type="Gene3D" id="3.30.1440.10">
    <property type="match status" value="1"/>
</dbReference>
<dbReference type="KEGG" id="mehf:MmiHf6_12750"/>
<dbReference type="PANTHER" id="PTHR39652:SF1">
    <property type="entry name" value="UPF0201 PROTEIN TK1335"/>
    <property type="match status" value="1"/>
</dbReference>
<dbReference type="GeneID" id="85195857"/>
<accession>A0AA96V086</accession>
<reference evidence="2 3" key="1">
    <citation type="submission" date="2023-07" db="EMBL/GenBank/DDBJ databases">
        <title>Closed genoem sequence of Methanomicrococcus sp. Hf6.</title>
        <authorList>
            <person name="Poehlein A."/>
            <person name="Protasov E."/>
            <person name="Platt K."/>
            <person name="Reeh H."/>
            <person name="Daniel R."/>
            <person name="Brune A."/>
        </authorList>
    </citation>
    <scope>NUCLEOTIDE SEQUENCE [LARGE SCALE GENOMIC DNA]</scope>
    <source>
        <strain evidence="2 3">Hf6</strain>
    </source>
</reference>
<dbReference type="HAMAP" id="MF_01112">
    <property type="entry name" value="UPF0201"/>
    <property type="match status" value="1"/>
</dbReference>
<dbReference type="EMBL" id="CP131059">
    <property type="protein sequence ID" value="WNY23951.1"/>
    <property type="molecule type" value="Genomic_DNA"/>
</dbReference>
<proteinExistence type="inferred from homology"/>
<keyword evidence="3" id="KW-1185">Reference proteome</keyword>
<dbReference type="InterPro" id="IPR022803">
    <property type="entry name" value="Ribosomal_uL5_dom_sf"/>
</dbReference>
<sequence>MINAKVTFFAPVYITEDSEKVRAAVSNMANFGRPKNEEIHPELISGANPNPDKNKSTCDDTDPFISDAENVKETAIVCGNLELLSGIHYLIRKEEIIDTANTALTDGIDESGCKTFVALNKQAAFMKHISFPAADETLGSVFLEIETETPDELLRIIDWLTPPTKEGIPVYELKMNEL</sequence>
<dbReference type="InterPro" id="IPR002739">
    <property type="entry name" value="PAB1135-like"/>
</dbReference>
<evidence type="ECO:0000256" key="1">
    <source>
        <dbReference type="HAMAP-Rule" id="MF_01112"/>
    </source>
</evidence>
<gene>
    <name evidence="2" type="ORF">MmiHf6_12750</name>
</gene>
<evidence type="ECO:0000313" key="2">
    <source>
        <dbReference type="EMBL" id="WNY23951.1"/>
    </source>
</evidence>
<dbReference type="RefSeq" id="WP_316557121.1">
    <property type="nucleotide sequence ID" value="NZ_CP131059.1"/>
</dbReference>
<comment type="similarity">
    <text evidence="1">Belongs to the UPF0201 family.</text>
</comment>
<dbReference type="AlphaFoldDB" id="A0AA96V086"/>
<name>A0AA96V086_9EURY</name>
<dbReference type="SUPFAM" id="SSF55282">
    <property type="entry name" value="RL5-like"/>
    <property type="match status" value="1"/>
</dbReference>
<organism evidence="2 3">
    <name type="scientific">Methanimicrococcus hongohii</name>
    <dbReference type="NCBI Taxonomy" id="3028295"/>
    <lineage>
        <taxon>Archaea</taxon>
        <taxon>Methanobacteriati</taxon>
        <taxon>Methanobacteriota</taxon>
        <taxon>Stenosarchaea group</taxon>
        <taxon>Methanomicrobia</taxon>
        <taxon>Methanosarcinales</taxon>
        <taxon>Methanosarcinaceae</taxon>
        <taxon>Methanimicrococcus</taxon>
    </lineage>
</organism>
<dbReference type="Proteomes" id="UP001302978">
    <property type="component" value="Chromosome"/>
</dbReference>
<dbReference type="PANTHER" id="PTHR39652">
    <property type="entry name" value="UPF0201 PROTEIN TK1335"/>
    <property type="match status" value="1"/>
</dbReference>
<evidence type="ECO:0000313" key="3">
    <source>
        <dbReference type="Proteomes" id="UP001302978"/>
    </source>
</evidence>